<proteinExistence type="predicted"/>
<keyword evidence="2" id="KW-0378">Hydrolase</keyword>
<dbReference type="EMBL" id="UOEE01000011">
    <property type="protein sequence ID" value="VAV86774.1"/>
    <property type="molecule type" value="Genomic_DNA"/>
</dbReference>
<feature type="domain" description="N-acetyltransferase" evidence="1">
    <location>
        <begin position="16"/>
        <end position="152"/>
    </location>
</feature>
<keyword evidence="2" id="KW-0067">ATP-binding</keyword>
<dbReference type="GO" id="GO:0004386">
    <property type="term" value="F:helicase activity"/>
    <property type="evidence" value="ECO:0007669"/>
    <property type="project" value="UniProtKB-KW"/>
</dbReference>
<dbReference type="AlphaFoldDB" id="A0A3B0QZL3"/>
<protein>
    <submittedName>
        <fullName evidence="2">Protein export cytoplasm protein SecA ATPase RNA helicase (TC 3.A.5.1.1)</fullName>
    </submittedName>
</protein>
<keyword evidence="2" id="KW-0347">Helicase</keyword>
<dbReference type="GO" id="GO:0016747">
    <property type="term" value="F:acyltransferase activity, transferring groups other than amino-acyl groups"/>
    <property type="evidence" value="ECO:0007669"/>
    <property type="project" value="InterPro"/>
</dbReference>
<dbReference type="PANTHER" id="PTHR43792:SF16">
    <property type="entry name" value="N-ACETYLTRANSFERASE DOMAIN-CONTAINING PROTEIN"/>
    <property type="match status" value="1"/>
</dbReference>
<dbReference type="InterPro" id="IPR016181">
    <property type="entry name" value="Acyl_CoA_acyltransferase"/>
</dbReference>
<dbReference type="SUPFAM" id="SSF55729">
    <property type="entry name" value="Acyl-CoA N-acyltransferases (Nat)"/>
    <property type="match status" value="1"/>
</dbReference>
<dbReference type="PANTHER" id="PTHR43792">
    <property type="entry name" value="GNAT FAMILY, PUTATIVE (AFU_ORTHOLOGUE AFUA_3G00765)-RELATED-RELATED"/>
    <property type="match status" value="1"/>
</dbReference>
<dbReference type="Pfam" id="PF13302">
    <property type="entry name" value="Acetyltransf_3"/>
    <property type="match status" value="1"/>
</dbReference>
<evidence type="ECO:0000313" key="2">
    <source>
        <dbReference type="EMBL" id="VAV86774.1"/>
    </source>
</evidence>
<organism evidence="2">
    <name type="scientific">hydrothermal vent metagenome</name>
    <dbReference type="NCBI Taxonomy" id="652676"/>
    <lineage>
        <taxon>unclassified sequences</taxon>
        <taxon>metagenomes</taxon>
        <taxon>ecological metagenomes</taxon>
    </lineage>
</organism>
<sequence length="185" mass="21121">MTDFFTDPKYTIHSNRLILRPPQPEDFPALENMSQDEQTMRFIGGVSEPALAWRNFAMLSGHWSLRGYGFFSVIEKATGKWIGRVGPWNPHLWPEPEVGWTIIRSHWGQGFAREASIAAINWTFDHLQWQQVTHMIDPGNIPSQALARTLGSKPLREIDELPGFGAMKIVIWGQSRDEWAGQKHG</sequence>
<reference evidence="2" key="1">
    <citation type="submission" date="2018-06" db="EMBL/GenBank/DDBJ databases">
        <authorList>
            <person name="Zhirakovskaya E."/>
        </authorList>
    </citation>
    <scope>NUCLEOTIDE SEQUENCE</scope>
</reference>
<dbReference type="InterPro" id="IPR000182">
    <property type="entry name" value="GNAT_dom"/>
</dbReference>
<evidence type="ECO:0000259" key="1">
    <source>
        <dbReference type="Pfam" id="PF13302"/>
    </source>
</evidence>
<name>A0A3B0QZL3_9ZZZZ</name>
<dbReference type="Gene3D" id="3.40.630.30">
    <property type="match status" value="1"/>
</dbReference>
<accession>A0A3B0QZL3</accession>
<keyword evidence="2" id="KW-0547">Nucleotide-binding</keyword>
<gene>
    <name evidence="2" type="ORF">MNBD_ALPHA06-118</name>
</gene>
<dbReference type="InterPro" id="IPR051531">
    <property type="entry name" value="N-acetyltransferase"/>
</dbReference>